<feature type="signal peptide" evidence="1">
    <location>
        <begin position="1"/>
        <end position="17"/>
    </location>
</feature>
<protein>
    <submittedName>
        <fullName evidence="2">Uncharacterized protein</fullName>
    </submittedName>
</protein>
<dbReference type="AlphaFoldDB" id="A0A7J6W6D8"/>
<keyword evidence="1" id="KW-0732">Signal</keyword>
<dbReference type="Proteomes" id="UP000554482">
    <property type="component" value="Unassembled WGS sequence"/>
</dbReference>
<proteinExistence type="predicted"/>
<organism evidence="2 3">
    <name type="scientific">Thalictrum thalictroides</name>
    <name type="common">Rue-anemone</name>
    <name type="synonym">Anemone thalictroides</name>
    <dbReference type="NCBI Taxonomy" id="46969"/>
    <lineage>
        <taxon>Eukaryota</taxon>
        <taxon>Viridiplantae</taxon>
        <taxon>Streptophyta</taxon>
        <taxon>Embryophyta</taxon>
        <taxon>Tracheophyta</taxon>
        <taxon>Spermatophyta</taxon>
        <taxon>Magnoliopsida</taxon>
        <taxon>Ranunculales</taxon>
        <taxon>Ranunculaceae</taxon>
        <taxon>Thalictroideae</taxon>
        <taxon>Thalictrum</taxon>
    </lineage>
</organism>
<evidence type="ECO:0000313" key="3">
    <source>
        <dbReference type="Proteomes" id="UP000554482"/>
    </source>
</evidence>
<feature type="chain" id="PRO_5029744314" evidence="1">
    <location>
        <begin position="18"/>
        <end position="67"/>
    </location>
</feature>
<keyword evidence="3" id="KW-1185">Reference proteome</keyword>
<accession>A0A7J6W6D8</accession>
<evidence type="ECO:0000256" key="1">
    <source>
        <dbReference type="SAM" id="SignalP"/>
    </source>
</evidence>
<sequence length="67" mass="7832">MILDIWMSLWMSSGWFANEPMDELRLVSPRDCVDQMLDMSEIMMLFEGISDLHVNISKSIFSGFQQQ</sequence>
<name>A0A7J6W6D8_THATH</name>
<dbReference type="EMBL" id="JABWDY010022205">
    <property type="protein sequence ID" value="KAF5191905.1"/>
    <property type="molecule type" value="Genomic_DNA"/>
</dbReference>
<comment type="caution">
    <text evidence="2">The sequence shown here is derived from an EMBL/GenBank/DDBJ whole genome shotgun (WGS) entry which is preliminary data.</text>
</comment>
<reference evidence="2 3" key="1">
    <citation type="submission" date="2020-06" db="EMBL/GenBank/DDBJ databases">
        <title>Transcriptomic and genomic resources for Thalictrum thalictroides and T. hernandezii: Facilitating candidate gene discovery in an emerging model plant lineage.</title>
        <authorList>
            <person name="Arias T."/>
            <person name="Riano-Pachon D.M."/>
            <person name="Di Stilio V.S."/>
        </authorList>
    </citation>
    <scope>NUCLEOTIDE SEQUENCE [LARGE SCALE GENOMIC DNA]</scope>
    <source>
        <strain evidence="3">cv. WT478/WT964</strain>
        <tissue evidence="2">Leaves</tissue>
    </source>
</reference>
<evidence type="ECO:0000313" key="2">
    <source>
        <dbReference type="EMBL" id="KAF5191905.1"/>
    </source>
</evidence>
<gene>
    <name evidence="2" type="ORF">FRX31_018512</name>
</gene>